<accession>A0A8S3YKP0</accession>
<dbReference type="Gene3D" id="1.25.70.10">
    <property type="entry name" value="Transcription termination factor 3, mitochondrial"/>
    <property type="match status" value="1"/>
</dbReference>
<dbReference type="AlphaFoldDB" id="A0A8S3YKP0"/>
<gene>
    <name evidence="2" type="ORF">CUNI_LOCUS1559</name>
</gene>
<dbReference type="EMBL" id="CAJHNH020000197">
    <property type="protein sequence ID" value="CAG5116001.1"/>
    <property type="molecule type" value="Genomic_DNA"/>
</dbReference>
<evidence type="ECO:0000256" key="1">
    <source>
        <dbReference type="SAM" id="MobiDB-lite"/>
    </source>
</evidence>
<feature type="compositionally biased region" description="Basic residues" evidence="1">
    <location>
        <begin position="435"/>
        <end position="444"/>
    </location>
</feature>
<reference evidence="2" key="1">
    <citation type="submission" date="2021-04" db="EMBL/GenBank/DDBJ databases">
        <authorList>
            <consortium name="Molecular Ecology Group"/>
        </authorList>
    </citation>
    <scope>NUCLEOTIDE SEQUENCE</scope>
</reference>
<evidence type="ECO:0000313" key="2">
    <source>
        <dbReference type="EMBL" id="CAG5116001.1"/>
    </source>
</evidence>
<evidence type="ECO:0000313" key="3">
    <source>
        <dbReference type="Proteomes" id="UP000678393"/>
    </source>
</evidence>
<comment type="caution">
    <text evidence="2">The sequence shown here is derived from an EMBL/GenBank/DDBJ whole genome shotgun (WGS) entry which is preliminary data.</text>
</comment>
<name>A0A8S3YKP0_9EUPU</name>
<proteinExistence type="predicted"/>
<organism evidence="2 3">
    <name type="scientific">Candidula unifasciata</name>
    <dbReference type="NCBI Taxonomy" id="100452"/>
    <lineage>
        <taxon>Eukaryota</taxon>
        <taxon>Metazoa</taxon>
        <taxon>Spiralia</taxon>
        <taxon>Lophotrochozoa</taxon>
        <taxon>Mollusca</taxon>
        <taxon>Gastropoda</taxon>
        <taxon>Heterobranchia</taxon>
        <taxon>Euthyneura</taxon>
        <taxon>Panpulmonata</taxon>
        <taxon>Eupulmonata</taxon>
        <taxon>Stylommatophora</taxon>
        <taxon>Helicina</taxon>
        <taxon>Helicoidea</taxon>
        <taxon>Geomitridae</taxon>
        <taxon>Candidula</taxon>
    </lineage>
</organism>
<feature type="region of interest" description="Disordered" evidence="1">
    <location>
        <begin position="402"/>
        <end position="444"/>
    </location>
</feature>
<feature type="compositionally biased region" description="Acidic residues" evidence="1">
    <location>
        <begin position="415"/>
        <end position="431"/>
    </location>
</feature>
<sequence>MYTKRIPTLSCVSRVFELFRRLPAKSEFNASNSPFKRQHSLTLCNNRHLVVGGKVTFYSRCFRTYSRDFRKPDLRLGTGCFSLVTANYYINARSYVTVPQSAVGAPVVGHPSLKPRGGWSSRCCCYSTTVTADGRDKSEELRLEMLAKKIIEAARKRDVMAGSVPLKKVVALLETLHRQGFTLQPISNILSQQVQFLLDLDNMTPLTELLLSHGLRISSIVLFLEKVPFTEKNTSLKQMKISVDDSIKLFRTIGFKESDISTFLSTEPRVLLTNSKILSSVISQLKGLFSMSDVLYVLKCSPNVFCDPWIETRKKFDYVYFEMGYKQAAILNSFMFQHSVDHIEGRHKFLLRAGFFHDVREKDDPKINPNPPLSDVVDTPAAMFAKKFGGFRVEEYETFLEMREVEREEEHDISSESDEEENEEEEEEEVEETHKKKKKHLKRK</sequence>
<dbReference type="OrthoDB" id="9991972at2759"/>
<keyword evidence="3" id="KW-1185">Reference proteome</keyword>
<feature type="compositionally biased region" description="Basic and acidic residues" evidence="1">
    <location>
        <begin position="402"/>
        <end position="414"/>
    </location>
</feature>
<dbReference type="Proteomes" id="UP000678393">
    <property type="component" value="Unassembled WGS sequence"/>
</dbReference>
<dbReference type="InterPro" id="IPR038538">
    <property type="entry name" value="MTERF_sf"/>
</dbReference>
<protein>
    <submittedName>
        <fullName evidence="2">Uncharacterized protein</fullName>
    </submittedName>
</protein>